<gene>
    <name evidence="6" type="ORF">DXN04_20085</name>
</gene>
<protein>
    <submittedName>
        <fullName evidence="6">TIGR03364 family FAD-dependent oxidoreductase</fullName>
    </submittedName>
</protein>
<keyword evidence="4" id="KW-0560">Oxidoreductase</keyword>
<dbReference type="PANTHER" id="PTHR13847">
    <property type="entry name" value="SARCOSINE DEHYDROGENASE-RELATED"/>
    <property type="match status" value="1"/>
</dbReference>
<dbReference type="SUPFAM" id="SSF51905">
    <property type="entry name" value="FAD/NAD(P)-binding domain"/>
    <property type="match status" value="1"/>
</dbReference>
<dbReference type="GO" id="GO:0005737">
    <property type="term" value="C:cytoplasm"/>
    <property type="evidence" value="ECO:0007669"/>
    <property type="project" value="TreeGrafter"/>
</dbReference>
<evidence type="ECO:0000313" key="6">
    <source>
        <dbReference type="EMBL" id="RFM33326.1"/>
    </source>
</evidence>
<dbReference type="Pfam" id="PF01266">
    <property type="entry name" value="DAO"/>
    <property type="match status" value="1"/>
</dbReference>
<evidence type="ECO:0000256" key="2">
    <source>
        <dbReference type="ARBA" id="ARBA00009410"/>
    </source>
</evidence>
<dbReference type="Gene3D" id="3.50.50.60">
    <property type="entry name" value="FAD/NAD(P)-binding domain"/>
    <property type="match status" value="1"/>
</dbReference>
<proteinExistence type="inferred from homology"/>
<sequence>MFMQQFDLIIIGGGILGTAHAWHALEKGLKVLILERDNYPLGATVRNFGQVVPSGLADKWFGYGLTGLALYKSIQAKGDISVRHNGSVYIASDEDEQLLVHELKAHYDHIGYQAQLLSATEVQQRYPAIKPGYAREALFFPQEISVEPDKMIHRLHAYMKETYNKLQIIYYTPVSSIKETNGAVTVNQQFQANKVIICCGHEGKLLYPDVFSNSGQVVSKLQMLRTIPMPELQLKGNILTGLTIRRYESFATYCPSFNKIKTPHHYEELKKWGIHILFKQATDNSIIIGDSHEYAPIHQSDDLGFHTNHYINELILEEASHIINIKGRQIAACWNGYYAQHNENNIFEHDLTPQIHIRTGIGGKGMTAGAGYAKESVDLLYGN</sequence>
<evidence type="ECO:0000313" key="7">
    <source>
        <dbReference type="Proteomes" id="UP000261174"/>
    </source>
</evidence>
<dbReference type="InterPro" id="IPR036188">
    <property type="entry name" value="FAD/NAD-bd_sf"/>
</dbReference>
<dbReference type="InterPro" id="IPR017741">
    <property type="entry name" value="FAD-dependent_OxRdtase_HpnW"/>
</dbReference>
<dbReference type="OrthoDB" id="9799943at2"/>
<evidence type="ECO:0000259" key="5">
    <source>
        <dbReference type="Pfam" id="PF01266"/>
    </source>
</evidence>
<evidence type="ECO:0000256" key="1">
    <source>
        <dbReference type="ARBA" id="ARBA00001974"/>
    </source>
</evidence>
<dbReference type="AlphaFoldDB" id="A0A3E1NZE7"/>
<comment type="similarity">
    <text evidence="2">Belongs to the DadA oxidoreductase family.</text>
</comment>
<evidence type="ECO:0000256" key="3">
    <source>
        <dbReference type="ARBA" id="ARBA00022630"/>
    </source>
</evidence>
<organism evidence="6 7">
    <name type="scientific">Chitinophaga silvisoli</name>
    <dbReference type="NCBI Taxonomy" id="2291814"/>
    <lineage>
        <taxon>Bacteria</taxon>
        <taxon>Pseudomonadati</taxon>
        <taxon>Bacteroidota</taxon>
        <taxon>Chitinophagia</taxon>
        <taxon>Chitinophagales</taxon>
        <taxon>Chitinophagaceae</taxon>
        <taxon>Chitinophaga</taxon>
    </lineage>
</organism>
<reference evidence="6 7" key="1">
    <citation type="submission" date="2018-08" db="EMBL/GenBank/DDBJ databases">
        <title>Chitinophaga sp. K20C18050901, a novel bacterium isolated from forest soil.</title>
        <authorList>
            <person name="Wang C."/>
        </authorList>
    </citation>
    <scope>NUCLEOTIDE SEQUENCE [LARGE SCALE GENOMIC DNA]</scope>
    <source>
        <strain evidence="6 7">K20C18050901</strain>
    </source>
</reference>
<comment type="caution">
    <text evidence="6">The sequence shown here is derived from an EMBL/GenBank/DDBJ whole genome shotgun (WGS) entry which is preliminary data.</text>
</comment>
<accession>A0A3E1NZE7</accession>
<keyword evidence="7" id="KW-1185">Reference proteome</keyword>
<dbReference type="PANTHER" id="PTHR13847:SF286">
    <property type="entry name" value="D-AMINO ACID DEHYDROGENASE"/>
    <property type="match status" value="1"/>
</dbReference>
<dbReference type="GO" id="GO:0016491">
    <property type="term" value="F:oxidoreductase activity"/>
    <property type="evidence" value="ECO:0007669"/>
    <property type="project" value="UniProtKB-KW"/>
</dbReference>
<comment type="cofactor">
    <cofactor evidence="1">
        <name>FAD</name>
        <dbReference type="ChEBI" id="CHEBI:57692"/>
    </cofactor>
</comment>
<keyword evidence="3" id="KW-0285">Flavoprotein</keyword>
<feature type="domain" description="FAD dependent oxidoreductase" evidence="5">
    <location>
        <begin position="7"/>
        <end position="378"/>
    </location>
</feature>
<dbReference type="InterPro" id="IPR006076">
    <property type="entry name" value="FAD-dep_OxRdtase"/>
</dbReference>
<dbReference type="Gene3D" id="3.30.9.10">
    <property type="entry name" value="D-Amino Acid Oxidase, subunit A, domain 2"/>
    <property type="match status" value="1"/>
</dbReference>
<name>A0A3E1NZE7_9BACT</name>
<dbReference type="Proteomes" id="UP000261174">
    <property type="component" value="Unassembled WGS sequence"/>
</dbReference>
<dbReference type="EMBL" id="QTJV01000007">
    <property type="protein sequence ID" value="RFM33326.1"/>
    <property type="molecule type" value="Genomic_DNA"/>
</dbReference>
<evidence type="ECO:0000256" key="4">
    <source>
        <dbReference type="ARBA" id="ARBA00023002"/>
    </source>
</evidence>
<dbReference type="NCBIfam" id="TIGR03364">
    <property type="entry name" value="HpnW_proposed"/>
    <property type="match status" value="1"/>
</dbReference>